<protein>
    <submittedName>
        <fullName evidence="1">Uncharacterized protein</fullName>
    </submittedName>
</protein>
<dbReference type="EMBL" id="ML145200">
    <property type="protein sequence ID" value="TBU53969.1"/>
    <property type="molecule type" value="Genomic_DNA"/>
</dbReference>
<dbReference type="EMBL" id="ML143403">
    <property type="protein sequence ID" value="TBU30860.1"/>
    <property type="molecule type" value="Genomic_DNA"/>
</dbReference>
<gene>
    <name evidence="2" type="ORF">BD310DRAFT_951720</name>
    <name evidence="1" type="ORF">BD311DRAFT_776577</name>
</gene>
<name>A0A4Q9MSL3_9APHY</name>
<accession>A0A4Q9MSL3</accession>
<dbReference type="OrthoDB" id="2749208at2759"/>
<sequence length="262" mass="28769">MIGTMGSTALADTRDARCHPRPVQAIQINDLDVMDFAELFPEVLLQATRAKASHLALSLDPTLGDDCSRQLVLSARGPEGTFHISTDTFEDSAYAQFDWDDLRFVLSAGQHLQAMREVWITGIPPQNNNTAAFKSVIAALPALETIVFVITQVTSETGVDAIRASPPKSSRRCALHTATTLTSLRRLLERVETGAYGYFQTLILQMTGRLVVRKGELRRLQARFATVTFEHIGQMPTMSLPDYCVEPYAGPGGSSSWPGSLW</sequence>
<evidence type="ECO:0000313" key="3">
    <source>
        <dbReference type="Proteomes" id="UP000292082"/>
    </source>
</evidence>
<dbReference type="Proteomes" id="UP000292957">
    <property type="component" value="Unassembled WGS sequence"/>
</dbReference>
<evidence type="ECO:0000313" key="1">
    <source>
        <dbReference type="EMBL" id="TBU30860.1"/>
    </source>
</evidence>
<reference evidence="1 3" key="1">
    <citation type="submission" date="2019-01" db="EMBL/GenBank/DDBJ databases">
        <title>Draft genome sequences of three monokaryotic isolates of the white-rot basidiomycete fungus Dichomitus squalens.</title>
        <authorList>
            <consortium name="DOE Joint Genome Institute"/>
            <person name="Lopez S.C."/>
            <person name="Andreopoulos B."/>
            <person name="Pangilinan J."/>
            <person name="Lipzen A."/>
            <person name="Riley R."/>
            <person name="Ahrendt S."/>
            <person name="Ng V."/>
            <person name="Barry K."/>
            <person name="Daum C."/>
            <person name="Grigoriev I.V."/>
            <person name="Hilden K.S."/>
            <person name="Makela M.R."/>
            <person name="de Vries R.P."/>
        </authorList>
    </citation>
    <scope>NUCLEOTIDE SEQUENCE [LARGE SCALE GENOMIC DNA]</scope>
    <source>
        <strain evidence="2 3">CBS 464.89</strain>
        <strain evidence="1">OM18370.1</strain>
    </source>
</reference>
<evidence type="ECO:0000313" key="2">
    <source>
        <dbReference type="EMBL" id="TBU53969.1"/>
    </source>
</evidence>
<dbReference type="Proteomes" id="UP000292082">
    <property type="component" value="Unassembled WGS sequence"/>
</dbReference>
<organism evidence="1">
    <name type="scientific">Dichomitus squalens</name>
    <dbReference type="NCBI Taxonomy" id="114155"/>
    <lineage>
        <taxon>Eukaryota</taxon>
        <taxon>Fungi</taxon>
        <taxon>Dikarya</taxon>
        <taxon>Basidiomycota</taxon>
        <taxon>Agaricomycotina</taxon>
        <taxon>Agaricomycetes</taxon>
        <taxon>Polyporales</taxon>
        <taxon>Polyporaceae</taxon>
        <taxon>Dichomitus</taxon>
    </lineage>
</organism>
<keyword evidence="3" id="KW-1185">Reference proteome</keyword>
<proteinExistence type="predicted"/>
<dbReference type="AlphaFoldDB" id="A0A4Q9MSL3"/>